<name>A0A3S0QFR2_9GAMM</name>
<protein>
    <submittedName>
        <fullName evidence="2">Uncharacterized protein</fullName>
    </submittedName>
</protein>
<feature type="region of interest" description="Disordered" evidence="1">
    <location>
        <begin position="1"/>
        <end position="33"/>
    </location>
</feature>
<organism evidence="2">
    <name type="scientific">Billgrantia gudaonensis</name>
    <dbReference type="NCBI Taxonomy" id="376427"/>
    <lineage>
        <taxon>Bacteria</taxon>
        <taxon>Pseudomonadati</taxon>
        <taxon>Pseudomonadota</taxon>
        <taxon>Gammaproteobacteria</taxon>
        <taxon>Oceanospirillales</taxon>
        <taxon>Halomonadaceae</taxon>
        <taxon>Billgrantia</taxon>
    </lineage>
</organism>
<evidence type="ECO:0000256" key="1">
    <source>
        <dbReference type="SAM" id="MobiDB-lite"/>
    </source>
</evidence>
<dbReference type="AlphaFoldDB" id="A0A3S0QFR2"/>
<feature type="region of interest" description="Disordered" evidence="1">
    <location>
        <begin position="220"/>
        <end position="239"/>
    </location>
</feature>
<feature type="compositionally biased region" description="Low complexity" evidence="1">
    <location>
        <begin position="173"/>
        <end position="189"/>
    </location>
</feature>
<accession>A0A3S0QFR2</accession>
<evidence type="ECO:0000313" key="2">
    <source>
        <dbReference type="EMBL" id="RUA22269.1"/>
    </source>
</evidence>
<feature type="region of interest" description="Disordered" evidence="1">
    <location>
        <begin position="131"/>
        <end position="203"/>
    </location>
</feature>
<reference evidence="2" key="1">
    <citation type="submission" date="2018-12" db="EMBL/GenBank/DDBJ databases">
        <authorList>
            <person name="Jadhav K."/>
            <person name="Kushwaha B."/>
            <person name="Jadhav I."/>
        </authorList>
    </citation>
    <scope>NUCLEOTIDE SEQUENCE [LARGE SCALE GENOMIC DNA]</scope>
    <source>
        <strain evidence="2">SBS 10</strain>
    </source>
</reference>
<gene>
    <name evidence="2" type="ORF">DSL92_06760</name>
</gene>
<proteinExistence type="predicted"/>
<feature type="compositionally biased region" description="Basic and acidic residues" evidence="1">
    <location>
        <begin position="190"/>
        <end position="202"/>
    </location>
</feature>
<dbReference type="EMBL" id="RXHI01000020">
    <property type="protein sequence ID" value="RUA22269.1"/>
    <property type="molecule type" value="Genomic_DNA"/>
</dbReference>
<dbReference type="Gene3D" id="1.10.486.10">
    <property type="entry name" value="PCRA, domain 4"/>
    <property type="match status" value="1"/>
</dbReference>
<comment type="caution">
    <text evidence="2">The sequence shown here is derived from an EMBL/GenBank/DDBJ whole genome shotgun (WGS) entry which is preliminary data.</text>
</comment>
<feature type="compositionally biased region" description="Polar residues" evidence="1">
    <location>
        <begin position="1"/>
        <end position="11"/>
    </location>
</feature>
<sequence>MRASMTANASGAGSLGGPTASTRPARSAAPWPGAGWRLLSTRTRCSPRPWPASSRAWLRAIDPALLQVRGPAAARGLAPSLADLADLDRLQQDELAWEARVLQFRDYHRLWQRQGVLPLVRRLMSDFEVPGRCWPPGRRAKERASHGSPASRRTAPARQPGTGRRTRADPFLARPSPTPTTRARPQAAPGERRRPGAGDHHPQVQGLEYPLVFLPFIGNHRPPNPTTRRCAGTTPGNCA</sequence>